<protein>
    <recommendedName>
        <fullName evidence="2">Glycosyltransferase 2-like domain-containing protein</fullName>
    </recommendedName>
</protein>
<keyword evidence="1" id="KW-1133">Transmembrane helix</keyword>
<keyword evidence="1" id="KW-0472">Membrane</keyword>
<dbReference type="InterPro" id="IPR029044">
    <property type="entry name" value="Nucleotide-diphossugar_trans"/>
</dbReference>
<dbReference type="InterPro" id="IPR001173">
    <property type="entry name" value="Glyco_trans_2-like"/>
</dbReference>
<proteinExistence type="predicted"/>
<dbReference type="Proteomes" id="UP000176547">
    <property type="component" value="Unassembled WGS sequence"/>
</dbReference>
<dbReference type="PANTHER" id="PTHR36851:SF1">
    <property type="entry name" value="GLYCO_TRANS_2-LIKE DOMAIN-CONTAINING PROTEIN"/>
    <property type="match status" value="1"/>
</dbReference>
<keyword evidence="1" id="KW-0812">Transmembrane</keyword>
<accession>A0A1F5NB86</accession>
<feature type="transmembrane region" description="Helical" evidence="1">
    <location>
        <begin position="459"/>
        <end position="479"/>
    </location>
</feature>
<dbReference type="PANTHER" id="PTHR36851">
    <property type="entry name" value="UNNAMED PRODUCT"/>
    <property type="match status" value="1"/>
</dbReference>
<dbReference type="Pfam" id="PF13632">
    <property type="entry name" value="Glyco_trans_2_3"/>
    <property type="match status" value="1"/>
</dbReference>
<organism evidence="3 4">
    <name type="scientific">Candidatus Doudnabacteria bacterium RIFCSPHIGHO2_01_52_17</name>
    <dbReference type="NCBI Taxonomy" id="1817820"/>
    <lineage>
        <taxon>Bacteria</taxon>
        <taxon>Candidatus Doudnaibacteriota</taxon>
    </lineage>
</organism>
<evidence type="ECO:0000256" key="1">
    <source>
        <dbReference type="SAM" id="Phobius"/>
    </source>
</evidence>
<feature type="transmembrane region" description="Helical" evidence="1">
    <location>
        <begin position="418"/>
        <end position="439"/>
    </location>
</feature>
<feature type="transmembrane region" description="Helical" evidence="1">
    <location>
        <begin position="12"/>
        <end position="31"/>
    </location>
</feature>
<feature type="transmembrane region" description="Helical" evidence="1">
    <location>
        <begin position="491"/>
        <end position="514"/>
    </location>
</feature>
<evidence type="ECO:0000313" key="3">
    <source>
        <dbReference type="EMBL" id="OGE74899.1"/>
    </source>
</evidence>
<dbReference type="AlphaFoldDB" id="A0A1F5NB86"/>
<name>A0A1F5NB86_9BACT</name>
<feature type="transmembrane region" description="Helical" evidence="1">
    <location>
        <begin position="37"/>
        <end position="62"/>
    </location>
</feature>
<dbReference type="Gene3D" id="3.90.550.10">
    <property type="entry name" value="Spore Coat Polysaccharide Biosynthesis Protein SpsA, Chain A"/>
    <property type="match status" value="1"/>
</dbReference>
<reference evidence="3 4" key="1">
    <citation type="journal article" date="2016" name="Nat. Commun.">
        <title>Thousands of microbial genomes shed light on interconnected biogeochemical processes in an aquifer system.</title>
        <authorList>
            <person name="Anantharaman K."/>
            <person name="Brown C.T."/>
            <person name="Hug L.A."/>
            <person name="Sharon I."/>
            <person name="Castelle C.J."/>
            <person name="Probst A.J."/>
            <person name="Thomas B.C."/>
            <person name="Singh A."/>
            <person name="Wilkins M.J."/>
            <person name="Karaoz U."/>
            <person name="Brodie E.L."/>
            <person name="Williams K.H."/>
            <person name="Hubbard S.S."/>
            <person name="Banfield J.F."/>
        </authorList>
    </citation>
    <scope>NUCLEOTIDE SEQUENCE [LARGE SCALE GENOMIC DNA]</scope>
</reference>
<dbReference type="SUPFAM" id="SSF53448">
    <property type="entry name" value="Nucleotide-diphospho-sugar transferases"/>
    <property type="match status" value="1"/>
</dbReference>
<evidence type="ECO:0000313" key="4">
    <source>
        <dbReference type="Proteomes" id="UP000176547"/>
    </source>
</evidence>
<evidence type="ECO:0000259" key="2">
    <source>
        <dbReference type="Pfam" id="PF13632"/>
    </source>
</evidence>
<comment type="caution">
    <text evidence="3">The sequence shown here is derived from an EMBL/GenBank/DDBJ whole genome shotgun (WGS) entry which is preliminary data.</text>
</comment>
<gene>
    <name evidence="3" type="ORF">A3K06_00405</name>
</gene>
<dbReference type="EMBL" id="MFEG01000038">
    <property type="protein sequence ID" value="OGE74899.1"/>
    <property type="molecule type" value="Genomic_DNA"/>
</dbReference>
<sequence length="557" mass="64428">MNSSGRKFGYRILEIIPGLAVWVTFVGAILLSRFLPLWVAIYIILFDLYWVLKAINTALHLLSSFFKLRLYSAYDWHARLEALRNPAAYIRTLKVRSRSAATGRERKDLREEAARLEKISWNNRILDREQIYNVVLLPTYKESLEVLDHSIRSVAEADWDGPVYFILAIEEREGAPAREKAAVLTERYREKFWQFEVAEHPDGIAGEIKAKGANLTFAARRATAVLRERGVSVERVLVSAFDSDTVVGKNYFACLTYAFLTAAQPYRTSYQPMPVYNNNIWDAPAITRVVAVANSFWQLVEASRPDRLVTFSSHAMTLRALLDVGYWPVDAVSDDSQIFWRCWLHYHSDYRTTPVFTTVSLDAMLDETYWKTLLGQYKQKRRWAYGIENFPYLVTNAFADKRIPLWKKFLFTERMFEAFYFWATASIIITALGWLPLILGVEHFGDGVMATNLPLLTRSIMQIATLFLIFSVYINMVLIPKRPPQYSRWRSISMILQWVFVPIVSTIFGAVPAVDSMTRLMFGRYMQFWVTPKARKGRIVDPATVFPSRREQKVISR</sequence>
<feature type="domain" description="Glycosyltransferase 2-like" evidence="2">
    <location>
        <begin position="241"/>
        <end position="434"/>
    </location>
</feature>